<evidence type="ECO:0000313" key="3">
    <source>
        <dbReference type="Proteomes" id="UP000536179"/>
    </source>
</evidence>
<reference evidence="2 3" key="1">
    <citation type="submission" date="2020-08" db="EMBL/GenBank/DDBJ databases">
        <title>Genomic Encyclopedia of Type Strains, Phase III (KMG-III): the genomes of soil and plant-associated and newly described type strains.</title>
        <authorList>
            <person name="Whitman W."/>
        </authorList>
    </citation>
    <scope>NUCLEOTIDE SEQUENCE [LARGE SCALE GENOMIC DNA]</scope>
    <source>
        <strain evidence="2 3">CECT 8075</strain>
    </source>
</reference>
<gene>
    <name evidence="2" type="ORF">FHS27_000631</name>
</gene>
<protein>
    <submittedName>
        <fullName evidence="2">Uncharacterized protein</fullName>
    </submittedName>
</protein>
<sequence>MFKLTVVVGVLALIALALPDLVLLGLFLILPGIVLMAAPTAFIYLATATAIRSVLSNRIGALAIPLSLVIAGVIGWIVAWPFQLMGEREYRNAIEDEVASTMPVELSGHVRLERHGIIWRREQQNACDELCAALLLVPGVESVTVVNGDDPKGATNWQLVSHGSVPDTGLSPIKPEDIFFHYPLESKHELRQASFHEDRQTRRQWLAAEWNLRLATGETLLSSDEIPTPDMTIVITQDRNRSRPHVQRVAVANRSGETLLRRSLVKHAIVQSPLYIAFQASFSNSHFTIGRKQRSTGNRYEEFDAITELLLHVPGLRQSPSKDAPRQVKRALVTALAEPDGSPNELALAVPWLAGLNAGKITAEDDAIARRVVGDLRIRDVGEALSSLYPKKAPPEYRSVLVERILASETSAEDRERFAKLLANMPARTFADMTDQEWRILNDPGLRLDAAPFIERLADLGDRGVDPLVRTMQHAATTIPHWHVRRPVIESVCRGFTELGTDASDALPIVRALFEQKKSPLTNSAKDALNWRVAMARMGLDVTELPYPSSWREHHVEKMHAKVRRRLDGFEVTGDR</sequence>
<evidence type="ECO:0000256" key="1">
    <source>
        <dbReference type="SAM" id="Phobius"/>
    </source>
</evidence>
<dbReference type="Proteomes" id="UP000536179">
    <property type="component" value="Unassembled WGS sequence"/>
</dbReference>
<dbReference type="RefSeq" id="WP_184301566.1">
    <property type="nucleotide sequence ID" value="NZ_JACHXU010000002.1"/>
</dbReference>
<name>A0A7W5H404_9BACT</name>
<organism evidence="2 3">
    <name type="scientific">Aporhodopirellula rubra</name>
    <dbReference type="NCBI Taxonomy" id="980271"/>
    <lineage>
        <taxon>Bacteria</taxon>
        <taxon>Pseudomonadati</taxon>
        <taxon>Planctomycetota</taxon>
        <taxon>Planctomycetia</taxon>
        <taxon>Pirellulales</taxon>
        <taxon>Pirellulaceae</taxon>
        <taxon>Aporhodopirellula</taxon>
    </lineage>
</organism>
<evidence type="ECO:0000313" key="2">
    <source>
        <dbReference type="EMBL" id="MBB3204864.1"/>
    </source>
</evidence>
<feature type="transmembrane region" description="Helical" evidence="1">
    <location>
        <begin position="27"/>
        <end position="47"/>
    </location>
</feature>
<accession>A0A7W5H404</accession>
<keyword evidence="1" id="KW-1133">Transmembrane helix</keyword>
<keyword evidence="3" id="KW-1185">Reference proteome</keyword>
<keyword evidence="1" id="KW-0812">Transmembrane</keyword>
<dbReference type="AlphaFoldDB" id="A0A7W5H404"/>
<comment type="caution">
    <text evidence="2">The sequence shown here is derived from an EMBL/GenBank/DDBJ whole genome shotgun (WGS) entry which is preliminary data.</text>
</comment>
<feature type="transmembrane region" description="Helical" evidence="1">
    <location>
        <begin position="59"/>
        <end position="82"/>
    </location>
</feature>
<keyword evidence="1" id="KW-0472">Membrane</keyword>
<dbReference type="EMBL" id="JACHXU010000002">
    <property type="protein sequence ID" value="MBB3204864.1"/>
    <property type="molecule type" value="Genomic_DNA"/>
</dbReference>
<proteinExistence type="predicted"/>